<dbReference type="SUPFAM" id="SSF118196">
    <property type="entry name" value="YaeB-like"/>
    <property type="match status" value="1"/>
</dbReference>
<accession>E3GX24</accession>
<dbReference type="Pfam" id="PF01980">
    <property type="entry name" value="TrmO_N"/>
    <property type="match status" value="1"/>
</dbReference>
<sequence length="125" mass="14543">MELYPIGIVKSQYNKRKEAPRQGRRSENKSIIKIFKKYRDGLKGIEKYKYLIVLYWMDRGNRDVLVVKRGGVFATRSPDRPNPIGMCLVKLEKVEGNKLIVKWLDALNGSPIIDIKPYFKDLDSI</sequence>
<dbReference type="InterPro" id="IPR040372">
    <property type="entry name" value="YaeB-like"/>
</dbReference>
<name>E3GX24_METFV</name>
<gene>
    <name evidence="4" type="ordered locus">Mfer_0110</name>
</gene>
<reference evidence="4 5" key="1">
    <citation type="journal article" date="2010" name="Stand. Genomic Sci.">
        <title>Complete genome sequence of Methanothermus fervidus type strain (V24S).</title>
        <authorList>
            <person name="Anderson I."/>
            <person name="Djao O.D."/>
            <person name="Misra M."/>
            <person name="Chertkov O."/>
            <person name="Nolan M."/>
            <person name="Lucas S."/>
            <person name="Lapidus A."/>
            <person name="Del Rio T.G."/>
            <person name="Tice H."/>
            <person name="Cheng J.F."/>
            <person name="Tapia R."/>
            <person name="Han C."/>
            <person name="Goodwin L."/>
            <person name="Pitluck S."/>
            <person name="Liolios K."/>
            <person name="Ivanova N."/>
            <person name="Mavromatis K."/>
            <person name="Mikhailova N."/>
            <person name="Pati A."/>
            <person name="Brambilla E."/>
            <person name="Chen A."/>
            <person name="Palaniappan K."/>
            <person name="Land M."/>
            <person name="Hauser L."/>
            <person name="Chang Y.J."/>
            <person name="Jeffries C.D."/>
            <person name="Sikorski J."/>
            <person name="Spring S."/>
            <person name="Rohde M."/>
            <person name="Eichinger K."/>
            <person name="Huber H."/>
            <person name="Wirth R."/>
            <person name="Goker M."/>
            <person name="Detter J.C."/>
            <person name="Woyke T."/>
            <person name="Bristow J."/>
            <person name="Eisen J.A."/>
            <person name="Markowitz V."/>
            <person name="Hugenholtz P."/>
            <person name="Klenk H.P."/>
            <person name="Kyrpides N.C."/>
        </authorList>
    </citation>
    <scope>NUCLEOTIDE SEQUENCE [LARGE SCALE GENOMIC DNA]</scope>
    <source>
        <strain evidence="5">ATCC 43054 / DSM 2088 / JCM 10308 / V24 S</strain>
    </source>
</reference>
<dbReference type="PROSITE" id="PS51668">
    <property type="entry name" value="TSAA_2"/>
    <property type="match status" value="1"/>
</dbReference>
<organism evidence="4 5">
    <name type="scientific">Methanothermus fervidus (strain ATCC 43054 / DSM 2088 / JCM 10308 / V24 S)</name>
    <dbReference type="NCBI Taxonomy" id="523846"/>
    <lineage>
        <taxon>Archaea</taxon>
        <taxon>Methanobacteriati</taxon>
        <taxon>Methanobacteriota</taxon>
        <taxon>Methanomada group</taxon>
        <taxon>Methanobacteria</taxon>
        <taxon>Methanobacteriales</taxon>
        <taxon>Methanothermaceae</taxon>
        <taxon>Methanothermus</taxon>
    </lineage>
</organism>
<dbReference type="InterPro" id="IPR023368">
    <property type="entry name" value="UPF0066_cons_site"/>
</dbReference>
<dbReference type="InterPro" id="IPR036414">
    <property type="entry name" value="YaeB_N_sf"/>
</dbReference>
<evidence type="ECO:0000313" key="5">
    <source>
        <dbReference type="Proteomes" id="UP000002315"/>
    </source>
</evidence>
<proteinExistence type="inferred from homology"/>
<dbReference type="PANTHER" id="PTHR12818:SF0">
    <property type="entry name" value="TRNA (ADENINE(37)-N6)-METHYLTRANSFERASE"/>
    <property type="match status" value="1"/>
</dbReference>
<dbReference type="EMBL" id="CP002278">
    <property type="protein sequence ID" value="ADP76913.1"/>
    <property type="molecule type" value="Genomic_DNA"/>
</dbReference>
<keyword evidence="5" id="KW-1185">Reference proteome</keyword>
<dbReference type="InterPro" id="IPR036413">
    <property type="entry name" value="YaeB-like_sf"/>
</dbReference>
<evidence type="ECO:0000256" key="1">
    <source>
        <dbReference type="ARBA" id="ARBA00022691"/>
    </source>
</evidence>
<feature type="domain" description="TsaA-like" evidence="3">
    <location>
        <begin position="3"/>
        <end position="125"/>
    </location>
</feature>
<dbReference type="OrthoDB" id="40408at2157"/>
<dbReference type="NCBIfam" id="TIGR00104">
    <property type="entry name" value="tRNA_TsaA"/>
    <property type="match status" value="1"/>
</dbReference>
<protein>
    <recommendedName>
        <fullName evidence="3">TsaA-like domain-containing protein</fullName>
    </recommendedName>
</protein>
<evidence type="ECO:0000313" key="4">
    <source>
        <dbReference type="EMBL" id="ADP76913.1"/>
    </source>
</evidence>
<dbReference type="CDD" id="cd09281">
    <property type="entry name" value="UPF0066"/>
    <property type="match status" value="1"/>
</dbReference>
<dbReference type="PROSITE" id="PS01318">
    <property type="entry name" value="TSAA_1"/>
    <property type="match status" value="1"/>
</dbReference>
<comment type="similarity">
    <text evidence="2">Belongs to the tRNA methyltransferase O family.</text>
</comment>
<dbReference type="STRING" id="523846.Mfer_0110"/>
<evidence type="ECO:0000256" key="2">
    <source>
        <dbReference type="ARBA" id="ARBA00033753"/>
    </source>
</evidence>
<evidence type="ECO:0000259" key="3">
    <source>
        <dbReference type="PROSITE" id="PS51668"/>
    </source>
</evidence>
<dbReference type="Proteomes" id="UP000002315">
    <property type="component" value="Chromosome"/>
</dbReference>
<dbReference type="Gene3D" id="2.40.30.70">
    <property type="entry name" value="YaeB-like"/>
    <property type="match status" value="1"/>
</dbReference>
<dbReference type="AlphaFoldDB" id="E3GX24"/>
<dbReference type="HOGENOM" id="CLU_013458_2_0_2"/>
<dbReference type="InterPro" id="IPR023370">
    <property type="entry name" value="TrmO-like_N"/>
</dbReference>
<dbReference type="KEGG" id="mfv:Mfer_0110"/>
<dbReference type="PANTHER" id="PTHR12818">
    <property type="entry name" value="TRNA (ADENINE(37)-N6)-METHYLTRANSFERASE"/>
    <property type="match status" value="1"/>
</dbReference>
<keyword evidence="1" id="KW-0949">S-adenosyl-L-methionine</keyword>